<name>A0A0K0DZS7_STRER</name>
<dbReference type="AlphaFoldDB" id="A0A0K0DZS7"/>
<dbReference type="PANTHER" id="PTHR33845:SF1">
    <property type="entry name" value="C2H2-TYPE DOMAIN-CONTAINING PROTEIN"/>
    <property type="match status" value="1"/>
</dbReference>
<dbReference type="WBParaSite" id="SSTP_0000273800.1">
    <property type="protein sequence ID" value="SSTP_0000273800.1"/>
    <property type="gene ID" value="SSTP_0000273800"/>
</dbReference>
<organism evidence="1">
    <name type="scientific">Strongyloides stercoralis</name>
    <name type="common">Threadworm</name>
    <dbReference type="NCBI Taxonomy" id="6248"/>
    <lineage>
        <taxon>Eukaryota</taxon>
        <taxon>Metazoa</taxon>
        <taxon>Ecdysozoa</taxon>
        <taxon>Nematoda</taxon>
        <taxon>Chromadorea</taxon>
        <taxon>Rhabditida</taxon>
        <taxon>Tylenchina</taxon>
        <taxon>Panagrolaimomorpha</taxon>
        <taxon>Strongyloidoidea</taxon>
        <taxon>Strongyloididae</taxon>
        <taxon>Strongyloides</taxon>
    </lineage>
</organism>
<dbReference type="STRING" id="6248.A0A0K0DZS7"/>
<protein>
    <submittedName>
        <fullName evidence="1">Integrase catalytic domain-containing protein</fullName>
    </submittedName>
</protein>
<reference evidence="1" key="1">
    <citation type="submission" date="2015-08" db="UniProtKB">
        <authorList>
            <consortium name="WormBaseParasite"/>
        </authorList>
    </citation>
    <scope>IDENTIFICATION</scope>
</reference>
<dbReference type="PANTHER" id="PTHR33845">
    <property type="entry name" value="C2H2-TYPE DOMAIN-CONTAINING PROTEIN"/>
    <property type="match status" value="1"/>
</dbReference>
<accession>A0A0K0DZS7</accession>
<evidence type="ECO:0000313" key="1">
    <source>
        <dbReference type="WBParaSite" id="SSTP_0000273800.1"/>
    </source>
</evidence>
<proteinExistence type="predicted"/>
<sequence>MIGHLIYKVETKPDYFGKRGISWHLSYAIERIDSKKVQHSFVHIINNDTKQDYSCILAVFHNLISELKLSGIIKVYIRSDNATCYKSNKIILNISVISQELNVTITEYSFSETQFGKSHADRVCSIMKRSINSTAMRQDIETPRDFYQVLTRGYEKNANNPYSIALIDKLNFKSESLPFKITNIKQYFNFQYDDKKIYASEFRNIIEARIYNISKFAPLSFKNIRIIDSFYVSDFNNYWKISIEQNQPEINKSDFDYDSENDNKSDDELNFEDQFIEENGLKRSNLIEKGIELLVSKTSERAFGASITDIESQPQFKEACIVKKCTHNTNKYKQGWARNKRKTHKMQQRCTNCNKRII</sequence>